<dbReference type="InterPro" id="IPR002403">
    <property type="entry name" value="Cyt_P450_E_grp-IV"/>
</dbReference>
<evidence type="ECO:0000256" key="10">
    <source>
        <dbReference type="ARBA" id="ARBA00023002"/>
    </source>
</evidence>
<keyword evidence="11 14" id="KW-0408">Iron</keyword>
<dbReference type="RefSeq" id="XP_046587015.1">
    <property type="nucleotide sequence ID" value="XM_046731059.1"/>
</dbReference>
<reference evidence="18 19" key="1">
    <citation type="submission" date="2025-05" db="UniProtKB">
        <authorList>
            <consortium name="RefSeq"/>
        </authorList>
    </citation>
    <scope>IDENTIFICATION</scope>
    <source>
        <tissue evidence="18 19">Thorax and Abdomen</tissue>
    </source>
</reference>
<gene>
    <name evidence="18 19 20" type="primary">LOC107223001</name>
</gene>
<evidence type="ECO:0000313" key="18">
    <source>
        <dbReference type="RefSeq" id="XP_015518049.2"/>
    </source>
</evidence>
<evidence type="ECO:0000256" key="4">
    <source>
        <dbReference type="ARBA" id="ARBA00004406"/>
    </source>
</evidence>
<keyword evidence="16" id="KW-0812">Transmembrane</keyword>
<evidence type="ECO:0000256" key="9">
    <source>
        <dbReference type="ARBA" id="ARBA00022848"/>
    </source>
</evidence>
<organism evidence="17 18">
    <name type="scientific">Neodiprion lecontei</name>
    <name type="common">Redheaded pine sawfly</name>
    <dbReference type="NCBI Taxonomy" id="441921"/>
    <lineage>
        <taxon>Eukaryota</taxon>
        <taxon>Metazoa</taxon>
        <taxon>Ecdysozoa</taxon>
        <taxon>Arthropoda</taxon>
        <taxon>Hexapoda</taxon>
        <taxon>Insecta</taxon>
        <taxon>Pterygota</taxon>
        <taxon>Neoptera</taxon>
        <taxon>Endopterygota</taxon>
        <taxon>Hymenoptera</taxon>
        <taxon>Tenthredinoidea</taxon>
        <taxon>Diprionidae</taxon>
        <taxon>Diprioninae</taxon>
        <taxon>Neodiprion</taxon>
    </lineage>
</organism>
<dbReference type="AlphaFoldDB" id="A0A6J0BUI8"/>
<dbReference type="SUPFAM" id="SSF48264">
    <property type="entry name" value="Cytochrome P450"/>
    <property type="match status" value="1"/>
</dbReference>
<dbReference type="PANTHER" id="PTHR24292:SF100">
    <property type="entry name" value="CYTOCHROME P450 6A16, ISOFORM B-RELATED"/>
    <property type="match status" value="1"/>
</dbReference>
<keyword evidence="13 16" id="KW-0472">Membrane</keyword>
<evidence type="ECO:0000256" key="6">
    <source>
        <dbReference type="ARBA" id="ARBA00022617"/>
    </source>
</evidence>
<keyword evidence="10 15" id="KW-0560">Oxidoreductase</keyword>
<evidence type="ECO:0000256" key="8">
    <source>
        <dbReference type="ARBA" id="ARBA00022824"/>
    </source>
</evidence>
<dbReference type="RefSeq" id="XP_046587014.1">
    <property type="nucleotide sequence ID" value="XM_046731058.1"/>
</dbReference>
<evidence type="ECO:0000256" key="14">
    <source>
        <dbReference type="PIRSR" id="PIRSR602403-1"/>
    </source>
</evidence>
<evidence type="ECO:0000256" key="1">
    <source>
        <dbReference type="ARBA" id="ARBA00001971"/>
    </source>
</evidence>
<dbReference type="PRINTS" id="PR00465">
    <property type="entry name" value="EP450IV"/>
</dbReference>
<keyword evidence="12 15" id="KW-0503">Monooxygenase</keyword>
<feature type="binding site" description="axial binding residue" evidence="14">
    <location>
        <position position="466"/>
    </location>
    <ligand>
        <name>heme</name>
        <dbReference type="ChEBI" id="CHEBI:30413"/>
    </ligand>
    <ligandPart>
        <name>Fe</name>
        <dbReference type="ChEBI" id="CHEBI:18248"/>
    </ligandPart>
</feature>
<dbReference type="InterPro" id="IPR017972">
    <property type="entry name" value="Cyt_P450_CS"/>
</dbReference>
<dbReference type="PRINTS" id="PR00385">
    <property type="entry name" value="P450"/>
</dbReference>
<comment type="cofactor">
    <cofactor evidence="1 14">
        <name>heme</name>
        <dbReference type="ChEBI" id="CHEBI:30413"/>
    </cofactor>
</comment>
<dbReference type="PANTHER" id="PTHR24292">
    <property type="entry name" value="CYTOCHROME P450"/>
    <property type="match status" value="1"/>
</dbReference>
<evidence type="ECO:0000256" key="16">
    <source>
        <dbReference type="SAM" id="Phobius"/>
    </source>
</evidence>
<dbReference type="InterPro" id="IPR036396">
    <property type="entry name" value="Cyt_P450_sf"/>
</dbReference>
<keyword evidence="8" id="KW-0256">Endoplasmic reticulum</keyword>
<dbReference type="CDD" id="cd11056">
    <property type="entry name" value="CYP6-like"/>
    <property type="match status" value="1"/>
</dbReference>
<evidence type="ECO:0000256" key="12">
    <source>
        <dbReference type="ARBA" id="ARBA00023033"/>
    </source>
</evidence>
<evidence type="ECO:0000313" key="20">
    <source>
        <dbReference type="RefSeq" id="XP_046587015.1"/>
    </source>
</evidence>
<evidence type="ECO:0000313" key="17">
    <source>
        <dbReference type="Proteomes" id="UP000829291"/>
    </source>
</evidence>
<comment type="function">
    <text evidence="2">May be involved in the metabolism of insect hormones and in the breakdown of synthetic insecticides.</text>
</comment>
<evidence type="ECO:0000256" key="7">
    <source>
        <dbReference type="ARBA" id="ARBA00022723"/>
    </source>
</evidence>
<dbReference type="Proteomes" id="UP000829291">
    <property type="component" value="Chromosome 2"/>
</dbReference>
<dbReference type="GO" id="GO:0005789">
    <property type="term" value="C:endoplasmic reticulum membrane"/>
    <property type="evidence" value="ECO:0007669"/>
    <property type="project" value="UniProtKB-SubCell"/>
</dbReference>
<comment type="similarity">
    <text evidence="5 15">Belongs to the cytochrome P450 family.</text>
</comment>
<dbReference type="OrthoDB" id="2789670at2759"/>
<keyword evidence="17" id="KW-1185">Reference proteome</keyword>
<dbReference type="FunCoup" id="A0A6J0BUI8">
    <property type="interactions" value="253"/>
</dbReference>
<dbReference type="GO" id="GO:0020037">
    <property type="term" value="F:heme binding"/>
    <property type="evidence" value="ECO:0007669"/>
    <property type="project" value="InterPro"/>
</dbReference>
<evidence type="ECO:0000256" key="11">
    <source>
        <dbReference type="ARBA" id="ARBA00023004"/>
    </source>
</evidence>
<dbReference type="Pfam" id="PF00067">
    <property type="entry name" value="p450"/>
    <property type="match status" value="1"/>
</dbReference>
<evidence type="ECO:0000256" key="13">
    <source>
        <dbReference type="ARBA" id="ARBA00023136"/>
    </source>
</evidence>
<evidence type="ECO:0000256" key="15">
    <source>
        <dbReference type="RuleBase" id="RU000461"/>
    </source>
</evidence>
<accession>A0A6J0BUI8</accession>
<dbReference type="Gene3D" id="1.10.630.10">
    <property type="entry name" value="Cytochrome P450"/>
    <property type="match status" value="1"/>
</dbReference>
<dbReference type="PROSITE" id="PS00086">
    <property type="entry name" value="CYTOCHROME_P450"/>
    <property type="match status" value="1"/>
</dbReference>
<evidence type="ECO:0000313" key="19">
    <source>
        <dbReference type="RefSeq" id="XP_046587014.1"/>
    </source>
</evidence>
<keyword evidence="9" id="KW-0492">Microsome</keyword>
<protein>
    <submittedName>
        <fullName evidence="18 19">Probable cytochrome P450 6a14</fullName>
    </submittedName>
</protein>
<evidence type="ECO:0000256" key="3">
    <source>
        <dbReference type="ARBA" id="ARBA00004174"/>
    </source>
</evidence>
<sequence>MGLANFVLEFAAAVIAITLAACVYLKYVTFNYWSWKNVDYVKPAVPIGNMGPVFAGKRSFGEVIRDSYLDLKNSRIFGIFMFHQPVLVVADPDLIRVVLTKEFAHFHDRGIYCNEESDPLSGHLFSIAGSKWRFLRNKLSPVFTASKMKQMFFTIKEISETLTQRVAKDAENSELIEVKELMARFSTDVIASVAFDIKCNSLENKEAEFRTMGRKVFERRILVNVLAIICPYVLHLLKISVFGKEAPKFFIDVFEQAVKYRRDNKVVRNDFLDVVIQLMNKDYIANDNDETSPPLAASKASYPEEDVENRKITMLEGAAQAFVFWIGGFDTSSSTVTFCLYELALHQVLQDKVAEEVNRVSKEFGELSYESISAMDYLHKVVSETLRKYPVVPILNRLCNADFEFLGTGLRVEKKTPIIIPVLGLHWDPELYPEPENFDPERFDAANIARRHQYAYLPFGDGPRSCIGMRFGLLQTKVGLVSLLSKYRFTPGPGLQIPLVMDNASFVQVPVNGVKLRVEMRSS</sequence>
<comment type="subcellular location">
    <subcellularLocation>
        <location evidence="4">Endoplasmic reticulum membrane</location>
        <topology evidence="4">Peripheral membrane protein</topology>
    </subcellularLocation>
    <subcellularLocation>
        <location evidence="3">Microsome membrane</location>
        <topology evidence="3">Peripheral membrane protein</topology>
    </subcellularLocation>
</comment>
<dbReference type="RefSeq" id="XP_015518049.2">
    <property type="nucleotide sequence ID" value="XM_015662563.2"/>
</dbReference>
<keyword evidence="6 14" id="KW-0349">Heme</keyword>
<dbReference type="GO" id="GO:0005506">
    <property type="term" value="F:iron ion binding"/>
    <property type="evidence" value="ECO:0007669"/>
    <property type="project" value="InterPro"/>
</dbReference>
<proteinExistence type="inferred from homology"/>
<feature type="transmembrane region" description="Helical" evidence="16">
    <location>
        <begin position="6"/>
        <end position="27"/>
    </location>
</feature>
<keyword evidence="16" id="KW-1133">Transmembrane helix</keyword>
<dbReference type="InParanoid" id="A0A6J0BUI8"/>
<dbReference type="GeneID" id="107223001"/>
<feature type="transmembrane region" description="Helical" evidence="16">
    <location>
        <begin position="221"/>
        <end position="242"/>
    </location>
</feature>
<dbReference type="KEGG" id="nlo:107223001"/>
<dbReference type="InterPro" id="IPR001128">
    <property type="entry name" value="Cyt_P450"/>
</dbReference>
<keyword evidence="7 14" id="KW-0479">Metal-binding</keyword>
<dbReference type="GO" id="GO:0016705">
    <property type="term" value="F:oxidoreductase activity, acting on paired donors, with incorporation or reduction of molecular oxygen"/>
    <property type="evidence" value="ECO:0007669"/>
    <property type="project" value="InterPro"/>
</dbReference>
<evidence type="ECO:0000256" key="5">
    <source>
        <dbReference type="ARBA" id="ARBA00010617"/>
    </source>
</evidence>
<dbReference type="GO" id="GO:0004497">
    <property type="term" value="F:monooxygenase activity"/>
    <property type="evidence" value="ECO:0007669"/>
    <property type="project" value="UniProtKB-KW"/>
</dbReference>
<dbReference type="InterPro" id="IPR050476">
    <property type="entry name" value="Insect_CytP450_Detox"/>
</dbReference>
<evidence type="ECO:0000256" key="2">
    <source>
        <dbReference type="ARBA" id="ARBA00003690"/>
    </source>
</evidence>
<name>A0A6J0BUI8_NEOLC</name>